<dbReference type="Proteomes" id="UP000265566">
    <property type="component" value="Chromosome 3"/>
</dbReference>
<dbReference type="Gramene" id="rna15962">
    <property type="protein sequence ID" value="RHN67739.1"/>
    <property type="gene ID" value="gene15962"/>
</dbReference>
<comment type="caution">
    <text evidence="1">The sequence shown here is derived from an EMBL/GenBank/DDBJ whole genome shotgun (WGS) entry which is preliminary data.</text>
</comment>
<gene>
    <name evidence="1" type="ORF">MtrunA17_Chr3g0105971</name>
</gene>
<organism evidence="1">
    <name type="scientific">Medicago truncatula</name>
    <name type="common">Barrel medic</name>
    <name type="synonym">Medicago tribuloides</name>
    <dbReference type="NCBI Taxonomy" id="3880"/>
    <lineage>
        <taxon>Eukaryota</taxon>
        <taxon>Viridiplantae</taxon>
        <taxon>Streptophyta</taxon>
        <taxon>Embryophyta</taxon>
        <taxon>Tracheophyta</taxon>
        <taxon>Spermatophyta</taxon>
        <taxon>Magnoliopsida</taxon>
        <taxon>eudicotyledons</taxon>
        <taxon>Gunneridae</taxon>
        <taxon>Pentapetalae</taxon>
        <taxon>rosids</taxon>
        <taxon>fabids</taxon>
        <taxon>Fabales</taxon>
        <taxon>Fabaceae</taxon>
        <taxon>Papilionoideae</taxon>
        <taxon>50 kb inversion clade</taxon>
        <taxon>NPAAA clade</taxon>
        <taxon>Hologalegina</taxon>
        <taxon>IRL clade</taxon>
        <taxon>Trifolieae</taxon>
        <taxon>Medicago</taxon>
    </lineage>
</organism>
<reference evidence="1" key="1">
    <citation type="journal article" date="2018" name="Nat. Plants">
        <title>Whole-genome landscape of Medicago truncatula symbiotic genes.</title>
        <authorList>
            <person name="Pecrix Y."/>
            <person name="Gamas P."/>
            <person name="Carrere S."/>
        </authorList>
    </citation>
    <scope>NUCLEOTIDE SEQUENCE</scope>
    <source>
        <tissue evidence="1">Leaves</tissue>
    </source>
</reference>
<accession>A0A396IPZ0</accession>
<dbReference type="AlphaFoldDB" id="A0A396IPZ0"/>
<dbReference type="EMBL" id="PSQE01000003">
    <property type="protein sequence ID" value="RHN67739.1"/>
    <property type="molecule type" value="Genomic_DNA"/>
</dbReference>
<dbReference type="PROSITE" id="PS51257">
    <property type="entry name" value="PROKAR_LIPOPROTEIN"/>
    <property type="match status" value="1"/>
</dbReference>
<proteinExistence type="predicted"/>
<name>A0A396IPZ0_MEDTR</name>
<evidence type="ECO:0000313" key="1">
    <source>
        <dbReference type="EMBL" id="RHN67739.1"/>
    </source>
</evidence>
<sequence length="116" mass="13033">MLLDFKSFTTFMGGSGCEAMVPQFTPIASEIEAMLKMVKKKKVNVMKEETVDIVEVSLGFFLGNCKMFGCFCGTFVGVLSVVLFENVVSSVFEFINVINFCIRLRVYHKIFMGKRG</sequence>
<protein>
    <submittedName>
        <fullName evidence="1">Uncharacterized protein</fullName>
    </submittedName>
</protein>